<feature type="transmembrane region" description="Helical" evidence="7">
    <location>
        <begin position="433"/>
        <end position="452"/>
    </location>
</feature>
<sequence length="769" mass="86688">MTERWREILQQLTNELELQTAKLQELEIENQQLRREGDIFDDASPTTALRKCLEAVERPETAKPGQLGLGASLGASLRKVEAEPIEPTPIQSPKDRMHSQISQDSNLESHLSPGEQDISPATSACSDPAVTPFSPTSAKPAKPSNVGKVSQLTFQGPHDDDDDDDDLGGVDCDDPTREAWSSEKKRLQQPELRQAASQADILLQAQFDIVREKNVEVAYERKAWFVVNPQRSNKFAAWQVITILALGWVVTVVPFQVGLLEPEWGLLLLLSTIVDIIFGLDVLLQFITMYPRPTQSGVVWEQKVSKIARHYVKTWFALDAITLIPFDIIDLAFNADQVGTFKGTKVFRALRLLKLMRILKTSRWLHRVEITISLPYQQFALFRFLCILLLVCHWLACTWAMTLQFADPAKPRWIDDIQEIDQSWNITTIDDPARVYISALYFCTYTMTSVGYGDIGPKNIAERVMCTLIVLTAGLCWAYVLGEVCAIVSDMNAETQHFRKKMTELNRMMKEQNLPYSLRCRMRSFFLQNRYQALYVTRQRLRECMSPQLQSEICTAVNAPWIQKVSFFNTFMTVVEASEGNGEDVDAHRACIADVSQALECGAFAQGERFDNVQVLYIVSKGIVALNSRVGTNGAVWGEDFVLSDTELIRPIKGCALTYLEVLFLTRDVFMRVIEKRKKTCPLLGQIVRKFCIRLAVRRAFVAEANRRAGLDTVQKRQGAILVRKSVVAPPVSIPPTQARRVDESVQHLGLAKLVFGNLLVVCTLHTGS</sequence>
<dbReference type="PANTHER" id="PTHR10217:SF435">
    <property type="entry name" value="POTASSIUM VOLTAGE-GATED CHANNEL PROTEIN EAG"/>
    <property type="match status" value="1"/>
</dbReference>
<reference evidence="9 10" key="1">
    <citation type="submission" date="2024-02" db="EMBL/GenBank/DDBJ databases">
        <authorList>
            <person name="Chen Y."/>
            <person name="Shah S."/>
            <person name="Dougan E. K."/>
            <person name="Thang M."/>
            <person name="Chan C."/>
        </authorList>
    </citation>
    <scope>NUCLEOTIDE SEQUENCE [LARGE SCALE GENOMIC DNA]</scope>
</reference>
<feature type="transmembrane region" description="Helical" evidence="7">
    <location>
        <begin position="380"/>
        <end position="401"/>
    </location>
</feature>
<keyword evidence="2 7" id="KW-0812">Transmembrane</keyword>
<evidence type="ECO:0000256" key="5">
    <source>
        <dbReference type="SAM" id="Coils"/>
    </source>
</evidence>
<feature type="compositionally biased region" description="Basic and acidic residues" evidence="6">
    <location>
        <begin position="174"/>
        <end position="188"/>
    </location>
</feature>
<dbReference type="Gene3D" id="1.10.287.70">
    <property type="match status" value="1"/>
</dbReference>
<dbReference type="Gene3D" id="1.10.287.630">
    <property type="entry name" value="Helix hairpin bin"/>
    <property type="match status" value="1"/>
</dbReference>
<dbReference type="InterPro" id="IPR018490">
    <property type="entry name" value="cNMP-bd_dom_sf"/>
</dbReference>
<evidence type="ECO:0000256" key="4">
    <source>
        <dbReference type="ARBA" id="ARBA00023136"/>
    </source>
</evidence>
<feature type="transmembrane region" description="Helical" evidence="7">
    <location>
        <begin position="235"/>
        <end position="258"/>
    </location>
</feature>
<dbReference type="InterPro" id="IPR005821">
    <property type="entry name" value="Ion_trans_dom"/>
</dbReference>
<dbReference type="InterPro" id="IPR003938">
    <property type="entry name" value="K_chnl_volt-dep_EAG/ELK/ERG"/>
</dbReference>
<comment type="subcellular location">
    <subcellularLocation>
        <location evidence="1">Membrane</location>
        <topology evidence="1">Multi-pass membrane protein</topology>
    </subcellularLocation>
</comment>
<gene>
    <name evidence="9" type="ORF">CCMP2556_LOCUS25453</name>
</gene>
<feature type="compositionally biased region" description="Acidic residues" evidence="6">
    <location>
        <begin position="159"/>
        <end position="173"/>
    </location>
</feature>
<feature type="domain" description="Ion transport" evidence="8">
    <location>
        <begin position="238"/>
        <end position="495"/>
    </location>
</feature>
<evidence type="ECO:0000256" key="3">
    <source>
        <dbReference type="ARBA" id="ARBA00022989"/>
    </source>
</evidence>
<keyword evidence="3 7" id="KW-1133">Transmembrane helix</keyword>
<keyword evidence="4 7" id="KW-0472">Membrane</keyword>
<proteinExistence type="predicted"/>
<evidence type="ECO:0000256" key="1">
    <source>
        <dbReference type="ARBA" id="ARBA00004141"/>
    </source>
</evidence>
<dbReference type="Pfam" id="PF00520">
    <property type="entry name" value="Ion_trans"/>
    <property type="match status" value="1"/>
</dbReference>
<dbReference type="PANTHER" id="PTHR10217">
    <property type="entry name" value="VOLTAGE AND LIGAND GATED POTASSIUM CHANNEL"/>
    <property type="match status" value="1"/>
</dbReference>
<feature type="transmembrane region" description="Helical" evidence="7">
    <location>
        <begin position="264"/>
        <end position="284"/>
    </location>
</feature>
<accession>A0ABP0MGI1</accession>
<feature type="coiled-coil region" evidence="5">
    <location>
        <begin position="2"/>
        <end position="43"/>
    </location>
</feature>
<evidence type="ECO:0000256" key="2">
    <source>
        <dbReference type="ARBA" id="ARBA00022692"/>
    </source>
</evidence>
<dbReference type="SUPFAM" id="SSF81324">
    <property type="entry name" value="Voltage-gated potassium channels"/>
    <property type="match status" value="1"/>
</dbReference>
<feature type="compositionally biased region" description="Polar residues" evidence="6">
    <location>
        <begin position="99"/>
        <end position="109"/>
    </location>
</feature>
<evidence type="ECO:0000256" key="6">
    <source>
        <dbReference type="SAM" id="MobiDB-lite"/>
    </source>
</evidence>
<keyword evidence="10" id="KW-1185">Reference proteome</keyword>
<protein>
    <recommendedName>
        <fullName evidence="8">Ion transport domain-containing protein</fullName>
    </recommendedName>
</protein>
<evidence type="ECO:0000259" key="8">
    <source>
        <dbReference type="Pfam" id="PF00520"/>
    </source>
</evidence>
<evidence type="ECO:0000313" key="10">
    <source>
        <dbReference type="Proteomes" id="UP001642484"/>
    </source>
</evidence>
<evidence type="ECO:0000313" key="9">
    <source>
        <dbReference type="EMBL" id="CAK9049817.1"/>
    </source>
</evidence>
<feature type="region of interest" description="Disordered" evidence="6">
    <location>
        <begin position="85"/>
        <end position="189"/>
    </location>
</feature>
<name>A0ABP0MGI1_9DINO</name>
<evidence type="ECO:0000256" key="7">
    <source>
        <dbReference type="SAM" id="Phobius"/>
    </source>
</evidence>
<comment type="caution">
    <text evidence="9">The sequence shown here is derived from an EMBL/GenBank/DDBJ whole genome shotgun (WGS) entry which is preliminary data.</text>
</comment>
<dbReference type="PRINTS" id="PR01463">
    <property type="entry name" value="EAGCHANLFMLY"/>
</dbReference>
<dbReference type="EMBL" id="CAXAMN010017113">
    <property type="protein sequence ID" value="CAK9049817.1"/>
    <property type="molecule type" value="Genomic_DNA"/>
</dbReference>
<dbReference type="InterPro" id="IPR050818">
    <property type="entry name" value="KCNH_animal-type"/>
</dbReference>
<dbReference type="SUPFAM" id="SSF51206">
    <property type="entry name" value="cAMP-binding domain-like"/>
    <property type="match status" value="1"/>
</dbReference>
<dbReference type="Proteomes" id="UP001642484">
    <property type="component" value="Unassembled WGS sequence"/>
</dbReference>
<organism evidence="9 10">
    <name type="scientific">Durusdinium trenchii</name>
    <dbReference type="NCBI Taxonomy" id="1381693"/>
    <lineage>
        <taxon>Eukaryota</taxon>
        <taxon>Sar</taxon>
        <taxon>Alveolata</taxon>
        <taxon>Dinophyceae</taxon>
        <taxon>Suessiales</taxon>
        <taxon>Symbiodiniaceae</taxon>
        <taxon>Durusdinium</taxon>
    </lineage>
</organism>
<feature type="transmembrane region" description="Helical" evidence="7">
    <location>
        <begin position="464"/>
        <end position="482"/>
    </location>
</feature>
<keyword evidence="5" id="KW-0175">Coiled coil</keyword>